<dbReference type="Proteomes" id="UP000293568">
    <property type="component" value="Chromosome"/>
</dbReference>
<feature type="domain" description="DUF3048" evidence="3">
    <location>
        <begin position="61"/>
        <end position="203"/>
    </location>
</feature>
<dbReference type="SUPFAM" id="SSF159774">
    <property type="entry name" value="YerB-like"/>
    <property type="match status" value="1"/>
</dbReference>
<evidence type="ECO:0000259" key="3">
    <source>
        <dbReference type="Pfam" id="PF11258"/>
    </source>
</evidence>
<evidence type="ECO:0000313" key="6">
    <source>
        <dbReference type="Proteomes" id="UP000293568"/>
    </source>
</evidence>
<dbReference type="EMBL" id="CP035492">
    <property type="protein sequence ID" value="QAY67022.1"/>
    <property type="molecule type" value="Genomic_DNA"/>
</dbReference>
<feature type="region of interest" description="Disordered" evidence="1">
    <location>
        <begin position="30"/>
        <end position="66"/>
    </location>
</feature>
<evidence type="ECO:0000259" key="4">
    <source>
        <dbReference type="Pfam" id="PF17479"/>
    </source>
</evidence>
<gene>
    <name evidence="5" type="ORF">ET464_12080</name>
</gene>
<keyword evidence="2" id="KW-0732">Signal</keyword>
<name>A0A4P6EVG2_9BACL</name>
<evidence type="ECO:0000313" key="5">
    <source>
        <dbReference type="EMBL" id="QAY67022.1"/>
    </source>
</evidence>
<dbReference type="PROSITE" id="PS51257">
    <property type="entry name" value="PROKAR_LIPOPROTEIN"/>
    <property type="match status" value="1"/>
</dbReference>
<evidence type="ECO:0000256" key="2">
    <source>
        <dbReference type="SAM" id="SignalP"/>
    </source>
</evidence>
<proteinExistence type="predicted"/>
<dbReference type="RefSeq" id="WP_129441210.1">
    <property type="nucleotide sequence ID" value="NZ_CP035492.1"/>
</dbReference>
<accession>A0A4P6EVG2</accession>
<dbReference type="KEGG" id="pprt:ET464_12080"/>
<evidence type="ECO:0000256" key="1">
    <source>
        <dbReference type="SAM" id="MobiDB-lite"/>
    </source>
</evidence>
<feature type="chain" id="PRO_5020960956" evidence="2">
    <location>
        <begin position="27"/>
        <end position="356"/>
    </location>
</feature>
<feature type="domain" description="DUF3048" evidence="4">
    <location>
        <begin position="231"/>
        <end position="339"/>
    </location>
</feature>
<feature type="signal peptide" evidence="2">
    <location>
        <begin position="1"/>
        <end position="26"/>
    </location>
</feature>
<dbReference type="Gene3D" id="3.50.90.10">
    <property type="entry name" value="YerB-like"/>
    <property type="match status" value="1"/>
</dbReference>
<dbReference type="InterPro" id="IPR035328">
    <property type="entry name" value="DUF3048_C"/>
</dbReference>
<organism evidence="5 6">
    <name type="scientific">Paenibacillus protaetiae</name>
    <dbReference type="NCBI Taxonomy" id="2509456"/>
    <lineage>
        <taxon>Bacteria</taxon>
        <taxon>Bacillati</taxon>
        <taxon>Bacillota</taxon>
        <taxon>Bacilli</taxon>
        <taxon>Bacillales</taxon>
        <taxon>Paenibacillaceae</taxon>
        <taxon>Paenibacillus</taxon>
    </lineage>
</organism>
<sequence>MKKNRRFLFILWPAVMSVLLLLAACASSGSNEAPSPAPEATATVSPSAEPVPTEPPMTAPLTGIGRDTPADARPIGVMINNLAPARPQSGLTNADVVWEVLAEGGITRLVAIFQSTDKMDDPVGPIRSIRPYFIDLIESYGGIIAHAGGSNDAYAILQTQHKPDLDEITNAGSYFWRSKDRKAPHNLYSDLGKLKTAAAKKKYGPLDIVPAYSFDAAGAVADTDKPAGSISIRFMLKNYTVRYEYDAGSGIYKRFIGDEPHIDMNNNEQLSAANLVVLSTKHETLDDEGRLAVDMKSGGPAVLFQKGKALDCEWTRAADGMIRIMKDGKELPFIPGHTYFHIVPNDKPLEQHVTYG</sequence>
<dbReference type="AlphaFoldDB" id="A0A4P6EVG2"/>
<feature type="compositionally biased region" description="Low complexity" evidence="1">
    <location>
        <begin position="30"/>
        <end position="48"/>
    </location>
</feature>
<dbReference type="InterPro" id="IPR023158">
    <property type="entry name" value="YerB-like_sf"/>
</dbReference>
<dbReference type="Pfam" id="PF17479">
    <property type="entry name" value="DUF3048_C"/>
    <property type="match status" value="1"/>
</dbReference>
<dbReference type="OrthoDB" id="9779102at2"/>
<dbReference type="InterPro" id="IPR021416">
    <property type="entry name" value="DUF3048_N"/>
</dbReference>
<dbReference type="Pfam" id="PF11258">
    <property type="entry name" value="DUF3048"/>
    <property type="match status" value="1"/>
</dbReference>
<protein>
    <submittedName>
        <fullName evidence="5">DUF3048 domain-containing protein</fullName>
    </submittedName>
</protein>
<reference evidence="5 6" key="1">
    <citation type="submission" date="2019-01" db="EMBL/GenBank/DDBJ databases">
        <title>Genome sequencing of strain FW100M-2.</title>
        <authorList>
            <person name="Heo J."/>
            <person name="Kim S.-J."/>
            <person name="Kim J.-S."/>
            <person name="Hong S.-B."/>
            <person name="Kwon S.-W."/>
        </authorList>
    </citation>
    <scope>NUCLEOTIDE SEQUENCE [LARGE SCALE GENOMIC DNA]</scope>
    <source>
        <strain evidence="5 6">FW100M-2</strain>
    </source>
</reference>
<keyword evidence="6" id="KW-1185">Reference proteome</keyword>